<keyword evidence="2" id="KW-0732">Signal</keyword>
<dbReference type="EMBL" id="JABFUD020000013">
    <property type="protein sequence ID" value="KAI5071463.1"/>
    <property type="molecule type" value="Genomic_DNA"/>
</dbReference>
<gene>
    <name evidence="3" type="ORF">GOP47_0013714</name>
</gene>
<dbReference type="AlphaFoldDB" id="A0A9D4UQ99"/>
<protein>
    <submittedName>
        <fullName evidence="3">Uncharacterized protein</fullName>
    </submittedName>
</protein>
<keyword evidence="4" id="KW-1185">Reference proteome</keyword>
<evidence type="ECO:0000256" key="1">
    <source>
        <dbReference type="SAM" id="Phobius"/>
    </source>
</evidence>
<accession>A0A9D4UQ99</accession>
<keyword evidence="1" id="KW-1133">Transmembrane helix</keyword>
<name>A0A9D4UQ99_ADICA</name>
<evidence type="ECO:0000313" key="3">
    <source>
        <dbReference type="EMBL" id="KAI5071463.1"/>
    </source>
</evidence>
<evidence type="ECO:0000256" key="2">
    <source>
        <dbReference type="SAM" id="SignalP"/>
    </source>
</evidence>
<feature type="signal peptide" evidence="2">
    <location>
        <begin position="1"/>
        <end position="18"/>
    </location>
</feature>
<feature type="chain" id="PRO_5038887548" evidence="2">
    <location>
        <begin position="19"/>
        <end position="304"/>
    </location>
</feature>
<sequence>MGGGAMIRGMARLMGVAAAGTAAMAPSSSPAFCHASTQEHSANMPSALHLSQKEASSGGVPSDMRFLNADDLEYSSDEDWGKLSYNRLVFSTAPSEEEVEEATKELHAALHLSIPASSSVEKESPTMPVVENEEKEFVPAIVNQERATEEQLPSLSAGLGLLAAGSSSVYQAFHLLQTNSKVQDAVKSLARDPAIWKAVLSNEKVLELTQTLQEGHETAASVIFKEENGETSILKLTSKVCDFVTGKVLQILDKVVEIVGSLFSSVEKAFFSKEHNGSIDKTVASCMMLAVAVLLVVLVKRVGK</sequence>
<keyword evidence="1" id="KW-0812">Transmembrane</keyword>
<organism evidence="3 4">
    <name type="scientific">Adiantum capillus-veneris</name>
    <name type="common">Maidenhair fern</name>
    <dbReference type="NCBI Taxonomy" id="13818"/>
    <lineage>
        <taxon>Eukaryota</taxon>
        <taxon>Viridiplantae</taxon>
        <taxon>Streptophyta</taxon>
        <taxon>Embryophyta</taxon>
        <taxon>Tracheophyta</taxon>
        <taxon>Polypodiopsida</taxon>
        <taxon>Polypodiidae</taxon>
        <taxon>Polypodiales</taxon>
        <taxon>Pteridineae</taxon>
        <taxon>Pteridaceae</taxon>
        <taxon>Vittarioideae</taxon>
        <taxon>Adiantum</taxon>
    </lineage>
</organism>
<dbReference type="Proteomes" id="UP000886520">
    <property type="component" value="Chromosome 13"/>
</dbReference>
<feature type="transmembrane region" description="Helical" evidence="1">
    <location>
        <begin position="282"/>
        <end position="299"/>
    </location>
</feature>
<dbReference type="PANTHER" id="PTHR33625">
    <property type="entry name" value="OS08G0179900 PROTEIN"/>
    <property type="match status" value="1"/>
</dbReference>
<proteinExistence type="predicted"/>
<dbReference type="OrthoDB" id="737041at2759"/>
<reference evidence="3" key="1">
    <citation type="submission" date="2021-01" db="EMBL/GenBank/DDBJ databases">
        <title>Adiantum capillus-veneris genome.</title>
        <authorList>
            <person name="Fang Y."/>
            <person name="Liao Q."/>
        </authorList>
    </citation>
    <scope>NUCLEOTIDE SEQUENCE</scope>
    <source>
        <strain evidence="3">H3</strain>
        <tissue evidence="3">Leaf</tissue>
    </source>
</reference>
<dbReference type="PANTHER" id="PTHR33625:SF4">
    <property type="entry name" value="OS08G0179900 PROTEIN"/>
    <property type="match status" value="1"/>
</dbReference>
<evidence type="ECO:0000313" key="4">
    <source>
        <dbReference type="Proteomes" id="UP000886520"/>
    </source>
</evidence>
<keyword evidence="1" id="KW-0472">Membrane</keyword>
<comment type="caution">
    <text evidence="3">The sequence shown here is derived from an EMBL/GenBank/DDBJ whole genome shotgun (WGS) entry which is preliminary data.</text>
</comment>